<proteinExistence type="predicted"/>
<dbReference type="InterPro" id="IPR045234">
    <property type="entry name" value="Unkempt-like"/>
</dbReference>
<dbReference type="SMART" id="SM00356">
    <property type="entry name" value="ZnF_C3H1"/>
    <property type="match status" value="4"/>
</dbReference>
<evidence type="ECO:0000256" key="1">
    <source>
        <dbReference type="ARBA" id="ARBA00004496"/>
    </source>
</evidence>
<feature type="compositionally biased region" description="Basic and acidic residues" evidence="8">
    <location>
        <begin position="584"/>
        <end position="604"/>
    </location>
</feature>
<dbReference type="Proteomes" id="UP000708208">
    <property type="component" value="Unassembled WGS sequence"/>
</dbReference>
<reference evidence="11" key="1">
    <citation type="submission" date="2021-06" db="EMBL/GenBank/DDBJ databases">
        <authorList>
            <person name="Hodson N. C."/>
            <person name="Mongue J. A."/>
            <person name="Jaron S. K."/>
        </authorList>
    </citation>
    <scope>NUCLEOTIDE SEQUENCE</scope>
</reference>
<dbReference type="PANTHER" id="PTHR14493:SF50">
    <property type="entry name" value="RING FINGER PROTEIN UNKEMPT"/>
    <property type="match status" value="1"/>
</dbReference>
<gene>
    <name evidence="11" type="ORF">AFUS01_LOCUS30171</name>
</gene>
<evidence type="ECO:0008006" key="13">
    <source>
        <dbReference type="Google" id="ProtNLM"/>
    </source>
</evidence>
<evidence type="ECO:0000256" key="2">
    <source>
        <dbReference type="ARBA" id="ARBA00022490"/>
    </source>
</evidence>
<keyword evidence="3 7" id="KW-0479">Metal-binding</keyword>
<dbReference type="Pfam" id="PF23261">
    <property type="entry name" value="zf-CCCH_11"/>
    <property type="match status" value="1"/>
</dbReference>
<dbReference type="GO" id="GO:0008270">
    <property type="term" value="F:zinc ion binding"/>
    <property type="evidence" value="ECO:0007669"/>
    <property type="project" value="UniProtKB-KW"/>
</dbReference>
<dbReference type="OrthoDB" id="20534at2759"/>
<feature type="domain" description="C3H1-type" evidence="10">
    <location>
        <begin position="192"/>
        <end position="217"/>
    </location>
</feature>
<dbReference type="InterPro" id="IPR057296">
    <property type="entry name" value="UNK_Znf_5"/>
</dbReference>
<feature type="zinc finger region" description="C3H1-type" evidence="7">
    <location>
        <begin position="308"/>
        <end position="342"/>
    </location>
</feature>
<feature type="domain" description="C3H1-type" evidence="10">
    <location>
        <begin position="147"/>
        <end position="176"/>
    </location>
</feature>
<keyword evidence="5 7" id="KW-0863">Zinc-finger</keyword>
<evidence type="ECO:0000256" key="6">
    <source>
        <dbReference type="ARBA" id="ARBA00022833"/>
    </source>
</evidence>
<dbReference type="PANTHER" id="PTHR14493">
    <property type="entry name" value="UNKEMPT FAMILY MEMBER"/>
    <property type="match status" value="1"/>
</dbReference>
<feature type="zinc finger region" description="C3H1-type" evidence="7">
    <location>
        <begin position="350"/>
        <end position="378"/>
    </location>
</feature>
<dbReference type="AlphaFoldDB" id="A0A8J2KTQ5"/>
<evidence type="ECO:0000256" key="8">
    <source>
        <dbReference type="SAM" id="MobiDB-lite"/>
    </source>
</evidence>
<keyword evidence="4" id="KW-0677">Repeat</keyword>
<evidence type="ECO:0000256" key="3">
    <source>
        <dbReference type="ARBA" id="ARBA00022723"/>
    </source>
</evidence>
<evidence type="ECO:0000256" key="7">
    <source>
        <dbReference type="PROSITE-ProRule" id="PRU00723"/>
    </source>
</evidence>
<evidence type="ECO:0000313" key="12">
    <source>
        <dbReference type="Proteomes" id="UP000708208"/>
    </source>
</evidence>
<feature type="region of interest" description="Disordered" evidence="8">
    <location>
        <begin position="403"/>
        <end position="425"/>
    </location>
</feature>
<evidence type="ECO:0000313" key="11">
    <source>
        <dbReference type="EMBL" id="CAG7819741.1"/>
    </source>
</evidence>
<feature type="compositionally biased region" description="Gly residues" evidence="8">
    <location>
        <begin position="608"/>
        <end position="623"/>
    </location>
</feature>
<dbReference type="Pfam" id="PF13920">
    <property type="entry name" value="zf-C3HC4_3"/>
    <property type="match status" value="1"/>
</dbReference>
<comment type="caution">
    <text evidence="11">The sequence shown here is derived from an EMBL/GenBank/DDBJ whole genome shotgun (WGS) entry which is preliminary data.</text>
</comment>
<feature type="domain" description="C3H1-type" evidence="10">
    <location>
        <begin position="350"/>
        <end position="378"/>
    </location>
</feature>
<feature type="region of interest" description="Disordered" evidence="8">
    <location>
        <begin position="446"/>
        <end position="472"/>
    </location>
</feature>
<comment type="subcellular location">
    <subcellularLocation>
        <location evidence="1">Cytoplasm</location>
    </subcellularLocation>
</comment>
<organism evidence="11 12">
    <name type="scientific">Allacma fusca</name>
    <dbReference type="NCBI Taxonomy" id="39272"/>
    <lineage>
        <taxon>Eukaryota</taxon>
        <taxon>Metazoa</taxon>
        <taxon>Ecdysozoa</taxon>
        <taxon>Arthropoda</taxon>
        <taxon>Hexapoda</taxon>
        <taxon>Collembola</taxon>
        <taxon>Symphypleona</taxon>
        <taxon>Sminthuridae</taxon>
        <taxon>Allacma</taxon>
    </lineage>
</organism>
<feature type="zinc finger region" description="C3H1-type" evidence="7">
    <location>
        <begin position="147"/>
        <end position="176"/>
    </location>
</feature>
<feature type="domain" description="C3H1-type" evidence="10">
    <location>
        <begin position="308"/>
        <end position="342"/>
    </location>
</feature>
<protein>
    <recommendedName>
        <fullName evidence="13">RING finger protein unkempt</fullName>
    </recommendedName>
</protein>
<dbReference type="Pfam" id="PF18384">
    <property type="entry name" value="zf_CCCH_5"/>
    <property type="match status" value="1"/>
</dbReference>
<sequence>MVNGTLCMVELLDRSLRRSEKYVDVACDGDSVTAPQFRPFDSGPRQLFVRLLHTERLQKRHDNCVVKNFVTFKLNFPMPSEAKSLLLQTPPEKPNHYRYLKEFRVEQCPLFPQHKCTQHRPFLCFNWHFPNQRRRRPVRKRDGTFNYSPDTYCTRYDETSGTCPDGDDCVYLHRTAGDTERRYHLRYFKTCMCVYETDNRGFCTKNGAHCAFAHGELDKRPPVFDIRELQLMQSQQENAEEPVLNGPNQLDKERSMMVDDPKWQDANYVLINYKTEPCKRPPRLCQKGYACPQYHNIRDRRRSPKKHKYRSTPCPNVKHGDEWGEPTACEDGDDCPYCHTRTEQQFHPEIYKSSKCHDVFSNQYCPRGPFCAFAHADQEMSINRNVPSDTNLADILSNALPAMSSTSSSSIPKGDSSSASSSLADFSTDTLTSSPDFHFGGASSNSIGGSNSTSSSSTLIGGSSGTSGNAGNIGPAFRPTSFAKAVSTYSNIAASGNTGSGLSASTNPGSKFFDEKKQFSAEDAQIILNGVANLSANSGIGNAGVAGGVLGPNQTSLFDTLDSLMTYNLDLGTNYSLFPSSSKGTRDELSRDDSPSTDKDKDNESDNFGGGSGDISVSTGGGSKPVSIPSAPGFPYRERFPSGSSPMTSSLNNYNPMGSNMFSKNELDAASEIANNHSLPFFEFSPRQNSTMSPRGSIANASVNGFMGSNHSSITMAPGAASAVGGGNNGSNNGNSNGPHSSLVVNVLGRSDLAYMSVQKLTQLAICYKQQLEAVTKALSSHSKDSAHYSCLNCKNKDRPRTIVLVPCDHQVLCSICAPNVLCCPLCRADIRNRKQVSLPPLKTTEP</sequence>
<evidence type="ECO:0000259" key="10">
    <source>
        <dbReference type="PROSITE" id="PS50103"/>
    </source>
</evidence>
<feature type="domain" description="RING-type" evidence="9">
    <location>
        <begin position="791"/>
        <end position="828"/>
    </location>
</feature>
<dbReference type="PROSITE" id="PS50103">
    <property type="entry name" value="ZF_C3H1"/>
    <property type="match status" value="4"/>
</dbReference>
<feature type="region of interest" description="Disordered" evidence="8">
    <location>
        <begin position="580"/>
        <end position="649"/>
    </location>
</feature>
<keyword evidence="12" id="KW-1185">Reference proteome</keyword>
<dbReference type="InterPro" id="IPR040594">
    <property type="entry name" value="UNK_Znf_1"/>
</dbReference>
<name>A0A8J2KTQ5_9HEXA</name>
<dbReference type="GO" id="GO:0005737">
    <property type="term" value="C:cytoplasm"/>
    <property type="evidence" value="ECO:0007669"/>
    <property type="project" value="UniProtKB-SubCell"/>
</dbReference>
<feature type="zinc finger region" description="C3H1-type" evidence="7">
    <location>
        <begin position="192"/>
        <end position="217"/>
    </location>
</feature>
<dbReference type="Pfam" id="PF23035">
    <property type="entry name" value="zf-CCCH_UNK-like_4th"/>
    <property type="match status" value="1"/>
</dbReference>
<dbReference type="EMBL" id="CAJVCH010458224">
    <property type="protein sequence ID" value="CAG7819741.1"/>
    <property type="molecule type" value="Genomic_DNA"/>
</dbReference>
<accession>A0A8J2KTQ5</accession>
<dbReference type="InterPro" id="IPR057295">
    <property type="entry name" value="UNK_Znf_4"/>
</dbReference>
<dbReference type="InterPro" id="IPR001841">
    <property type="entry name" value="Znf_RING"/>
</dbReference>
<evidence type="ECO:0000256" key="4">
    <source>
        <dbReference type="ARBA" id="ARBA00022737"/>
    </source>
</evidence>
<evidence type="ECO:0000259" key="9">
    <source>
        <dbReference type="PROSITE" id="PS50089"/>
    </source>
</evidence>
<keyword evidence="2" id="KW-0963">Cytoplasm</keyword>
<evidence type="ECO:0000256" key="5">
    <source>
        <dbReference type="ARBA" id="ARBA00022771"/>
    </source>
</evidence>
<dbReference type="Pfam" id="PF25427">
    <property type="entry name" value="zf-CCCH_UNK"/>
    <property type="match status" value="1"/>
</dbReference>
<keyword evidence="6 7" id="KW-0862">Zinc</keyword>
<dbReference type="InterPro" id="IPR000571">
    <property type="entry name" value="Znf_CCCH"/>
</dbReference>
<dbReference type="PROSITE" id="PS50089">
    <property type="entry name" value="ZF_RING_2"/>
    <property type="match status" value="1"/>
</dbReference>